<evidence type="ECO:0000313" key="4">
    <source>
        <dbReference type="Proteomes" id="UP000054107"/>
    </source>
</evidence>
<dbReference type="PANTHER" id="PTHR13206:SF0">
    <property type="entry name" value="E3 UBIQUITIN-PROTEIN LIGASE FANCL"/>
    <property type="match status" value="1"/>
</dbReference>
<dbReference type="InterPro" id="IPR044037">
    <property type="entry name" value="FANCL_d3"/>
</dbReference>
<dbReference type="CDD" id="cd23832">
    <property type="entry name" value="DRWD-C_FANCL"/>
    <property type="match status" value="1"/>
</dbReference>
<feature type="domain" description="FANCL UBC-like" evidence="2">
    <location>
        <begin position="131"/>
        <end position="219"/>
    </location>
</feature>
<keyword evidence="4" id="KW-1185">Reference proteome</keyword>
<organism evidence="3 4">
    <name type="scientific">Parasitella parasitica</name>
    <dbReference type="NCBI Taxonomy" id="35722"/>
    <lineage>
        <taxon>Eukaryota</taxon>
        <taxon>Fungi</taxon>
        <taxon>Fungi incertae sedis</taxon>
        <taxon>Mucoromycota</taxon>
        <taxon>Mucoromycotina</taxon>
        <taxon>Mucoromycetes</taxon>
        <taxon>Mucorales</taxon>
        <taxon>Mucorineae</taxon>
        <taxon>Mucoraceae</taxon>
        <taxon>Parasitella</taxon>
    </lineage>
</organism>
<dbReference type="PANTHER" id="PTHR13206">
    <property type="entry name" value="UBIQUITIN LIGASE PROTEIN PHF9 FANCONI ANEMIA GROUP L PROTEIN"/>
    <property type="match status" value="1"/>
</dbReference>
<dbReference type="GO" id="GO:0043240">
    <property type="term" value="C:Fanconi anaemia nuclear complex"/>
    <property type="evidence" value="ECO:0007669"/>
    <property type="project" value="InterPro"/>
</dbReference>
<dbReference type="Pfam" id="PF18891">
    <property type="entry name" value="FANCL_d3"/>
    <property type="match status" value="1"/>
</dbReference>
<dbReference type="STRING" id="35722.A0A0B7NRB5"/>
<proteinExistence type="predicted"/>
<dbReference type="OrthoDB" id="10263265at2759"/>
<dbReference type="GO" id="GO:0036297">
    <property type="term" value="P:interstrand cross-link repair"/>
    <property type="evidence" value="ECO:0007669"/>
    <property type="project" value="InterPro"/>
</dbReference>
<evidence type="ECO:0000259" key="1">
    <source>
        <dbReference type="Pfam" id="PF09765"/>
    </source>
</evidence>
<accession>A0A0B7NRB5</accession>
<dbReference type="AlphaFoldDB" id="A0A0B7NRB5"/>
<dbReference type="InterPro" id="IPR043003">
    <property type="entry name" value="FANCL_d3_sf"/>
</dbReference>
<protein>
    <submittedName>
        <fullName evidence="3">Uncharacterized protein</fullName>
    </submittedName>
</protein>
<dbReference type="EMBL" id="LN733737">
    <property type="protein sequence ID" value="CEP18045.1"/>
    <property type="molecule type" value="Genomic_DNA"/>
</dbReference>
<evidence type="ECO:0000259" key="2">
    <source>
        <dbReference type="Pfam" id="PF18891"/>
    </source>
</evidence>
<dbReference type="Pfam" id="PF09765">
    <property type="entry name" value="FANCL_d1"/>
    <property type="match status" value="1"/>
</dbReference>
<dbReference type="InterPro" id="IPR019162">
    <property type="entry name" value="FancL_WD-rpt_cont_dom"/>
</dbReference>
<dbReference type="GO" id="GO:0006513">
    <property type="term" value="P:protein monoubiquitination"/>
    <property type="evidence" value="ECO:0007669"/>
    <property type="project" value="TreeGrafter"/>
</dbReference>
<dbReference type="Proteomes" id="UP000054107">
    <property type="component" value="Unassembled WGS sequence"/>
</dbReference>
<reference evidence="3 4" key="1">
    <citation type="submission" date="2014-09" db="EMBL/GenBank/DDBJ databases">
        <authorList>
            <person name="Ellenberger Sabrina"/>
        </authorList>
    </citation>
    <scope>NUCLEOTIDE SEQUENCE [LARGE SCALE GENOMIC DNA]</scope>
    <source>
        <strain evidence="3 4">CBS 412.66</strain>
    </source>
</reference>
<name>A0A0B7NRB5_9FUNG</name>
<dbReference type="Gene3D" id="3.10.110.20">
    <property type="entry name" value="RWD domain-like"/>
    <property type="match status" value="1"/>
</dbReference>
<gene>
    <name evidence="3" type="primary">PARPA_12345.1 scaffold 44939</name>
</gene>
<dbReference type="CDD" id="cd23786">
    <property type="entry name" value="ELF_FANCL"/>
    <property type="match status" value="1"/>
</dbReference>
<feature type="domain" description="Fanconi anemia complex subunit FancL WD-repeat containing" evidence="1">
    <location>
        <begin position="6"/>
        <end position="83"/>
    </location>
</feature>
<sequence length="255" mass="29527">MNNVPFPLILPIDDEHQIYKGYIPIKNIEYEIQVQLGPEGYLNGQENLTNLLKKYPQTKDAIEMKLHQATDIMLFLNELKELIVVHIHLHNSYPFVSPKAEWDLPIPISNYTTLANVLVQHRALVDKYQTFFDCMDDLDRHMRVLEPDKPKRSDAWRRIALGHHCSLEIQINAEFPLDIKPKIRFFGTANRVKDLQAKWKASKWNRDLPPHQNLLGSFQLVNSSDDTQEDYTTTGDIDCAICPVAEDFTINACMK</sequence>
<evidence type="ECO:0000313" key="3">
    <source>
        <dbReference type="EMBL" id="CEP18045.1"/>
    </source>
</evidence>
<dbReference type="InterPro" id="IPR026848">
    <property type="entry name" value="Fancl"/>
</dbReference>
<dbReference type="GO" id="GO:0061630">
    <property type="term" value="F:ubiquitin protein ligase activity"/>
    <property type="evidence" value="ECO:0007669"/>
    <property type="project" value="TreeGrafter"/>
</dbReference>